<dbReference type="Proteomes" id="UP001597058">
    <property type="component" value="Unassembled WGS sequence"/>
</dbReference>
<feature type="domain" description="AI2M/AI1M-like HNH endonuclease" evidence="1">
    <location>
        <begin position="5"/>
        <end position="55"/>
    </location>
</feature>
<keyword evidence="3" id="KW-1185">Reference proteome</keyword>
<organism evidence="2 3">
    <name type="scientific">Streptomyces kaempferi</name>
    <dbReference type="NCBI Taxonomy" id="333725"/>
    <lineage>
        <taxon>Bacteria</taxon>
        <taxon>Bacillati</taxon>
        <taxon>Actinomycetota</taxon>
        <taxon>Actinomycetes</taxon>
        <taxon>Kitasatosporales</taxon>
        <taxon>Streptomycetaceae</taxon>
        <taxon>Streptomyces</taxon>
    </lineage>
</organism>
<comment type="caution">
    <text evidence="2">The sequence shown here is derived from an EMBL/GenBank/DDBJ whole genome shotgun (WGS) entry which is preliminary data.</text>
</comment>
<protein>
    <recommendedName>
        <fullName evidence="1">AI2M/AI1M-like HNH endonuclease domain-containing protein</fullName>
    </recommendedName>
</protein>
<dbReference type="RefSeq" id="WP_381237479.1">
    <property type="nucleotide sequence ID" value="NZ_JBHSKH010000049.1"/>
</dbReference>
<dbReference type="InterPro" id="IPR049030">
    <property type="entry name" value="AI2M-like_HNH"/>
</dbReference>
<accession>A0ABW3XVP9</accession>
<name>A0ABW3XVP9_9ACTN</name>
<evidence type="ECO:0000313" key="2">
    <source>
        <dbReference type="EMBL" id="MFD1313613.1"/>
    </source>
</evidence>
<evidence type="ECO:0000259" key="1">
    <source>
        <dbReference type="Pfam" id="PF21368"/>
    </source>
</evidence>
<evidence type="ECO:0000313" key="3">
    <source>
        <dbReference type="Proteomes" id="UP001597058"/>
    </source>
</evidence>
<gene>
    <name evidence="2" type="ORF">ACFQ5X_49020</name>
</gene>
<dbReference type="EMBL" id="JBHTMM010000227">
    <property type="protein sequence ID" value="MFD1313613.1"/>
    <property type="molecule type" value="Genomic_DNA"/>
</dbReference>
<sequence length="78" mass="9003">MSGRCELCKTQTEVEVHHIRRLSDLRPGSKAEQPDWAKQMASRRRKTLIVCRECHNGIHSGLSVRQDSMESTLESRVR</sequence>
<proteinExistence type="predicted"/>
<reference evidence="3" key="1">
    <citation type="journal article" date="2019" name="Int. J. Syst. Evol. Microbiol.">
        <title>The Global Catalogue of Microorganisms (GCM) 10K type strain sequencing project: providing services to taxonomists for standard genome sequencing and annotation.</title>
        <authorList>
            <consortium name="The Broad Institute Genomics Platform"/>
            <consortium name="The Broad Institute Genome Sequencing Center for Infectious Disease"/>
            <person name="Wu L."/>
            <person name="Ma J."/>
        </authorList>
    </citation>
    <scope>NUCLEOTIDE SEQUENCE [LARGE SCALE GENOMIC DNA]</scope>
    <source>
        <strain evidence="3">CGMCC 4.7020</strain>
    </source>
</reference>
<dbReference type="Pfam" id="PF21368">
    <property type="entry name" value="AI2M-like_HNH"/>
    <property type="match status" value="1"/>
</dbReference>